<evidence type="ECO:0000259" key="3">
    <source>
        <dbReference type="Pfam" id="PF01113"/>
    </source>
</evidence>
<dbReference type="InterPro" id="IPR036291">
    <property type="entry name" value="NAD(P)-bd_dom_sf"/>
</dbReference>
<proteinExistence type="predicted"/>
<dbReference type="EMBL" id="JBFRYA010000029">
    <property type="protein sequence ID" value="MEX1670974.1"/>
    <property type="molecule type" value="Genomic_DNA"/>
</dbReference>
<keyword evidence="2" id="KW-0560">Oxidoreductase</keyword>
<protein>
    <recommendedName>
        <fullName evidence="3">Dihydrodipicolinate reductase N-terminal domain-containing protein</fullName>
    </recommendedName>
</protein>
<dbReference type="Gene3D" id="3.40.50.720">
    <property type="entry name" value="NAD(P)-binding Rossmann-like Domain"/>
    <property type="match status" value="1"/>
</dbReference>
<evidence type="ECO:0000313" key="4">
    <source>
        <dbReference type="EMBL" id="MEX1670974.1"/>
    </source>
</evidence>
<evidence type="ECO:0000313" key="5">
    <source>
        <dbReference type="Proteomes" id="UP001557485"/>
    </source>
</evidence>
<organism evidence="4 5">
    <name type="scientific">Zhongshania guokunii</name>
    <dbReference type="NCBI Taxonomy" id="641783"/>
    <lineage>
        <taxon>Bacteria</taxon>
        <taxon>Pseudomonadati</taxon>
        <taxon>Pseudomonadota</taxon>
        <taxon>Gammaproteobacteria</taxon>
        <taxon>Cellvibrionales</taxon>
        <taxon>Spongiibacteraceae</taxon>
        <taxon>Zhongshania</taxon>
    </lineage>
</organism>
<dbReference type="RefSeq" id="WP_368383241.1">
    <property type="nucleotide sequence ID" value="NZ_JBFRYA010000029.1"/>
</dbReference>
<comment type="caution">
    <text evidence="4">The sequence shown here is derived from an EMBL/GenBank/DDBJ whole genome shotgun (WGS) entry which is preliminary data.</text>
</comment>
<sequence>MTINTPYHVAVWGPGDVGSVCIRGAIRRPELEVVGAYVYGEHKDGVDIGTLVGKDPVGVAATGNLAQFLAVDCDVVIYTALDFPGGPAEQDFLTLIKAGKNVITSLPYSYLPARSEDFKQAL</sequence>
<dbReference type="InterPro" id="IPR000846">
    <property type="entry name" value="DapB_N"/>
</dbReference>
<gene>
    <name evidence="4" type="ORF">AB4876_18880</name>
</gene>
<evidence type="ECO:0000256" key="2">
    <source>
        <dbReference type="ARBA" id="ARBA00023002"/>
    </source>
</evidence>
<feature type="domain" description="Dihydrodipicolinate reductase N-terminal" evidence="3">
    <location>
        <begin position="8"/>
        <end position="77"/>
    </location>
</feature>
<dbReference type="Pfam" id="PF01113">
    <property type="entry name" value="DapB_N"/>
    <property type="match status" value="1"/>
</dbReference>
<dbReference type="Proteomes" id="UP001557485">
    <property type="component" value="Unassembled WGS sequence"/>
</dbReference>
<keyword evidence="1" id="KW-0521">NADP</keyword>
<reference evidence="4 5" key="1">
    <citation type="journal article" date="2011" name="Int. J. Syst. Evol. Microbiol.">
        <title>Zhongshania antarctica gen. nov., sp. nov. and Zhongshania guokunii sp. nov., gammaproteobacteria respectively isolated from coastal attached (fast) ice and surface seawater of the Antarctic.</title>
        <authorList>
            <person name="Li H.J."/>
            <person name="Zhang X.Y."/>
            <person name="Chen C.X."/>
            <person name="Zhang Y.J."/>
            <person name="Gao Z.M."/>
            <person name="Yu Y."/>
            <person name="Chen X.L."/>
            <person name="Chen B."/>
            <person name="Zhang Y.Z."/>
        </authorList>
    </citation>
    <scope>NUCLEOTIDE SEQUENCE [LARGE SCALE GENOMIC DNA]</scope>
    <source>
        <strain evidence="4 5">ZS6-22T</strain>
    </source>
</reference>
<name>A0ABV3UF00_9GAMM</name>
<dbReference type="CDD" id="cd24146">
    <property type="entry name" value="nat-AmDH_N_like"/>
    <property type="match status" value="1"/>
</dbReference>
<accession>A0ABV3UF00</accession>
<evidence type="ECO:0000256" key="1">
    <source>
        <dbReference type="ARBA" id="ARBA00022857"/>
    </source>
</evidence>
<dbReference type="SUPFAM" id="SSF51735">
    <property type="entry name" value="NAD(P)-binding Rossmann-fold domains"/>
    <property type="match status" value="1"/>
</dbReference>
<keyword evidence="5" id="KW-1185">Reference proteome</keyword>